<dbReference type="Pfam" id="PF02776">
    <property type="entry name" value="TPP_enzyme_N"/>
    <property type="match status" value="1"/>
</dbReference>
<dbReference type="InterPro" id="IPR012001">
    <property type="entry name" value="Thiamin_PyroP_enz_TPP-bd_dom"/>
</dbReference>
<keyword evidence="2 3" id="KW-0786">Thiamine pyrophosphate</keyword>
<evidence type="ECO:0000313" key="9">
    <source>
        <dbReference type="Proteomes" id="UP000548476"/>
    </source>
</evidence>
<dbReference type="PANTHER" id="PTHR18968">
    <property type="entry name" value="THIAMINE PYROPHOSPHATE ENZYMES"/>
    <property type="match status" value="1"/>
</dbReference>
<feature type="region of interest" description="Disordered" evidence="4">
    <location>
        <begin position="323"/>
        <end position="349"/>
    </location>
</feature>
<dbReference type="Gene3D" id="3.40.50.1220">
    <property type="entry name" value="TPP-binding domain"/>
    <property type="match status" value="1"/>
</dbReference>
<dbReference type="NCBIfam" id="NF005485">
    <property type="entry name" value="PRK07092.1"/>
    <property type="match status" value="1"/>
</dbReference>
<accession>A0A841FI66</accession>
<name>A0A841FI66_9ACTN</name>
<dbReference type="InterPro" id="IPR029061">
    <property type="entry name" value="THDP-binding"/>
</dbReference>
<proteinExistence type="inferred from homology"/>
<dbReference type="PANTHER" id="PTHR18968:SF133">
    <property type="entry name" value="BENZOYLFORMATE DECARBOXYLASE"/>
    <property type="match status" value="1"/>
</dbReference>
<dbReference type="GO" id="GO:0050660">
    <property type="term" value="F:flavin adenine dinucleotide binding"/>
    <property type="evidence" value="ECO:0007669"/>
    <property type="project" value="TreeGrafter"/>
</dbReference>
<keyword evidence="8" id="KW-0456">Lyase</keyword>
<dbReference type="GO" id="GO:0030976">
    <property type="term" value="F:thiamine pyrophosphate binding"/>
    <property type="evidence" value="ECO:0007669"/>
    <property type="project" value="InterPro"/>
</dbReference>
<evidence type="ECO:0000259" key="5">
    <source>
        <dbReference type="Pfam" id="PF00205"/>
    </source>
</evidence>
<evidence type="ECO:0000256" key="2">
    <source>
        <dbReference type="ARBA" id="ARBA00023052"/>
    </source>
</evidence>
<dbReference type="EMBL" id="JACHGT010000005">
    <property type="protein sequence ID" value="MBB6034653.1"/>
    <property type="molecule type" value="Genomic_DNA"/>
</dbReference>
<gene>
    <name evidence="8" type="ORF">HNR73_002507</name>
</gene>
<dbReference type="InterPro" id="IPR012000">
    <property type="entry name" value="Thiamin_PyroP_enz_cen_dom"/>
</dbReference>
<evidence type="ECO:0000256" key="4">
    <source>
        <dbReference type="SAM" id="MobiDB-lite"/>
    </source>
</evidence>
<dbReference type="Gene3D" id="3.40.50.970">
    <property type="match status" value="2"/>
</dbReference>
<keyword evidence="9" id="KW-1185">Reference proteome</keyword>
<dbReference type="AlphaFoldDB" id="A0A841FI66"/>
<reference evidence="8 9" key="1">
    <citation type="submission" date="2020-08" db="EMBL/GenBank/DDBJ databases">
        <title>Genomic Encyclopedia of Type Strains, Phase IV (KMG-IV): sequencing the most valuable type-strain genomes for metagenomic binning, comparative biology and taxonomic classification.</title>
        <authorList>
            <person name="Goeker M."/>
        </authorList>
    </citation>
    <scope>NUCLEOTIDE SEQUENCE [LARGE SCALE GENOMIC DNA]</scope>
    <source>
        <strain evidence="8 9">YIM 65646</strain>
    </source>
</reference>
<feature type="domain" description="Thiamine pyrophosphate enzyme N-terminal TPP-binding" evidence="7">
    <location>
        <begin position="3"/>
        <end position="105"/>
    </location>
</feature>
<evidence type="ECO:0000259" key="6">
    <source>
        <dbReference type="Pfam" id="PF02775"/>
    </source>
</evidence>
<dbReference type="CDD" id="cd07035">
    <property type="entry name" value="TPP_PYR_POX_like"/>
    <property type="match status" value="1"/>
</dbReference>
<comment type="caution">
    <text evidence="8">The sequence shown here is derived from an EMBL/GenBank/DDBJ whole genome shotgun (WGS) entry which is preliminary data.</text>
</comment>
<dbReference type="Pfam" id="PF02775">
    <property type="entry name" value="TPP_enzyme_C"/>
    <property type="match status" value="1"/>
</dbReference>
<evidence type="ECO:0000259" key="7">
    <source>
        <dbReference type="Pfam" id="PF02776"/>
    </source>
</evidence>
<dbReference type="GO" id="GO:0003984">
    <property type="term" value="F:acetolactate synthase activity"/>
    <property type="evidence" value="ECO:0007669"/>
    <property type="project" value="TreeGrafter"/>
</dbReference>
<evidence type="ECO:0000313" key="8">
    <source>
        <dbReference type="EMBL" id="MBB6034653.1"/>
    </source>
</evidence>
<evidence type="ECO:0000256" key="1">
    <source>
        <dbReference type="ARBA" id="ARBA00007812"/>
    </source>
</evidence>
<dbReference type="EC" id="4.1.1.7" evidence="8"/>
<dbReference type="InterPro" id="IPR045229">
    <property type="entry name" value="TPP_enz"/>
</dbReference>
<dbReference type="GO" id="GO:0050695">
    <property type="term" value="F:benzoylformate decarboxylase activity"/>
    <property type="evidence" value="ECO:0007669"/>
    <property type="project" value="UniProtKB-EC"/>
</dbReference>
<dbReference type="RefSeq" id="WP_184787532.1">
    <property type="nucleotide sequence ID" value="NZ_BONT01000068.1"/>
</dbReference>
<dbReference type="SUPFAM" id="SSF52467">
    <property type="entry name" value="DHS-like NAD/FAD-binding domain"/>
    <property type="match status" value="1"/>
</dbReference>
<protein>
    <submittedName>
        <fullName evidence="8">Benzoylformate decarboxylase</fullName>
        <ecNumber evidence="8">4.1.1.7</ecNumber>
    </submittedName>
</protein>
<dbReference type="Pfam" id="PF00205">
    <property type="entry name" value="TPP_enzyme_M"/>
    <property type="match status" value="1"/>
</dbReference>
<dbReference type="SUPFAM" id="SSF52518">
    <property type="entry name" value="Thiamin diphosphate-binding fold (THDP-binding)"/>
    <property type="match status" value="2"/>
</dbReference>
<feature type="domain" description="Thiamine pyrophosphate enzyme central" evidence="5">
    <location>
        <begin position="185"/>
        <end position="319"/>
    </location>
</feature>
<organism evidence="8 9">
    <name type="scientific">Phytomonospora endophytica</name>
    <dbReference type="NCBI Taxonomy" id="714109"/>
    <lineage>
        <taxon>Bacteria</taxon>
        <taxon>Bacillati</taxon>
        <taxon>Actinomycetota</taxon>
        <taxon>Actinomycetes</taxon>
        <taxon>Micromonosporales</taxon>
        <taxon>Micromonosporaceae</taxon>
        <taxon>Phytomonospora</taxon>
    </lineage>
</organism>
<evidence type="ECO:0000256" key="3">
    <source>
        <dbReference type="RuleBase" id="RU362132"/>
    </source>
</evidence>
<dbReference type="InterPro" id="IPR029035">
    <property type="entry name" value="DHS-like_NAD/FAD-binding_dom"/>
</dbReference>
<comment type="similarity">
    <text evidence="1 3">Belongs to the TPP enzyme family.</text>
</comment>
<dbReference type="GO" id="GO:0000287">
    <property type="term" value="F:magnesium ion binding"/>
    <property type="evidence" value="ECO:0007669"/>
    <property type="project" value="InterPro"/>
</dbReference>
<sequence length="523" mass="54887">MATIRELVLGQLRRWRMTTIFGDPGSTEASFAHDLPADFRYVLGLQEAVVVGMADAHAQVTGTPTLVNLHGTAGLGDAMGAIVNAARNKSPLVITAGGEGTPHSEPLFAPTAVKWVHEPHRAEDVPAALARARLIADTPPRGPVILSLPAHDLDTEVDEARARAAETLAERHVAVAAAGDPQALAALAERLTQAEKPALICGSEIDADGTWEDAVALAERLRTPVWSAPAESRATFPQDHWLYQGALPPDMGPLDETLDGHDLVVVLGAPVFRRRHPVPGDYPPAGTTLVQLTSDPGEAARAPFGDAVIADVGYALQTLLDLIEDPKQPNPRAEPAERRPLDPGGTKGSPLDPAAVFTALARSAPAHTRWVHEAPTHADFFPRHVKLTRPGSYFAAADGGSGFGLPAAVAAQLADPSRPVIGLIGDGPVQYAVCALWTAAAYRVPVTIVVTVDGESAFPGAPGRGIDVSAIATGYGVRAHRAVDAVHLASLLEEATTSKDGPTLIEVPVRTVFPGTQNGRDER</sequence>
<dbReference type="InterPro" id="IPR011766">
    <property type="entry name" value="TPP_enzyme_TPP-bd"/>
</dbReference>
<feature type="domain" description="Thiamine pyrophosphate enzyme TPP-binding" evidence="6">
    <location>
        <begin position="381"/>
        <end position="453"/>
    </location>
</feature>
<dbReference type="Proteomes" id="UP000548476">
    <property type="component" value="Unassembled WGS sequence"/>
</dbReference>
<dbReference type="CDD" id="cd02002">
    <property type="entry name" value="TPP_BFDC"/>
    <property type="match status" value="1"/>
</dbReference>